<reference evidence="1" key="1">
    <citation type="submission" date="2022-06" db="EMBL/GenBank/DDBJ databases">
        <title>Complete genome sequences of two strains of the flax pathogen Septoria linicola.</title>
        <authorList>
            <person name="Lapalu N."/>
            <person name="Simon A."/>
            <person name="Demenou B."/>
            <person name="Paumier D."/>
            <person name="Guillot M.-P."/>
            <person name="Gout L."/>
            <person name="Valade R."/>
        </authorList>
    </citation>
    <scope>NUCLEOTIDE SEQUENCE</scope>
    <source>
        <strain evidence="1">SE15195</strain>
    </source>
</reference>
<keyword evidence="2" id="KW-1185">Reference proteome</keyword>
<protein>
    <submittedName>
        <fullName evidence="1">Uncharacterized protein</fullName>
    </submittedName>
</protein>
<name>A0A9Q9EQD0_9PEZI</name>
<dbReference type="Proteomes" id="UP001056384">
    <property type="component" value="Chromosome 15"/>
</dbReference>
<evidence type="ECO:0000313" key="2">
    <source>
        <dbReference type="Proteomes" id="UP001056384"/>
    </source>
</evidence>
<evidence type="ECO:0000313" key="1">
    <source>
        <dbReference type="EMBL" id="USW59686.1"/>
    </source>
</evidence>
<accession>A0A9Q9EQD0</accession>
<sequence>MITEASNAFTKYVHKWPNPVSLYLAHPLSLLFLIVSKLHIKVQDLAKASPLSLNILSPRKVVAMLDTNLSPAAIALYGLPELGNPSFEIRSLSTVGSGLRYVVGRRCLLRNLRQVLGSGDFAFMNVNGWLESGGIIARSLNGVLTDREGLLLIIDCLLKSCSVLLKTLDLVLTSGEIAV</sequence>
<proteinExistence type="predicted"/>
<organism evidence="1 2">
    <name type="scientific">Septoria linicola</name>
    <dbReference type="NCBI Taxonomy" id="215465"/>
    <lineage>
        <taxon>Eukaryota</taxon>
        <taxon>Fungi</taxon>
        <taxon>Dikarya</taxon>
        <taxon>Ascomycota</taxon>
        <taxon>Pezizomycotina</taxon>
        <taxon>Dothideomycetes</taxon>
        <taxon>Dothideomycetidae</taxon>
        <taxon>Mycosphaerellales</taxon>
        <taxon>Mycosphaerellaceae</taxon>
        <taxon>Septoria</taxon>
    </lineage>
</organism>
<dbReference type="AlphaFoldDB" id="A0A9Q9EQD0"/>
<gene>
    <name evidence="1" type="ORF">Slin15195_G130050</name>
</gene>
<dbReference type="EMBL" id="CP099432">
    <property type="protein sequence ID" value="USW59686.1"/>
    <property type="molecule type" value="Genomic_DNA"/>
</dbReference>